<protein>
    <submittedName>
        <fullName evidence="2">Uncharacterized protein</fullName>
    </submittedName>
</protein>
<reference evidence="2 3" key="1">
    <citation type="submission" date="2020-03" db="EMBL/GenBank/DDBJ databases">
        <title>Two novel Motilibacter sp.</title>
        <authorList>
            <person name="Liu S."/>
        </authorList>
    </citation>
    <scope>NUCLEOTIDE SEQUENCE [LARGE SCALE GENOMIC DNA]</scope>
    <source>
        <strain evidence="2 3">E257</strain>
    </source>
</reference>
<evidence type="ECO:0000313" key="3">
    <source>
        <dbReference type="Proteomes" id="UP000800981"/>
    </source>
</evidence>
<gene>
    <name evidence="2" type="ORF">G9H71_05420</name>
</gene>
<dbReference type="RefSeq" id="WP_166279153.1">
    <property type="nucleotide sequence ID" value="NZ_JAANNP010000002.1"/>
</dbReference>
<name>A0ABX0GU88_9ACTN</name>
<sequence length="64" mass="6312">MTTTPFEPMGNRDQEIAAADAGVGAPDVAPGFGVGGEEPDPDEAATTPDEDVIPGGGPSSEPTD</sequence>
<feature type="compositionally biased region" description="Low complexity" evidence="1">
    <location>
        <begin position="17"/>
        <end position="31"/>
    </location>
</feature>
<proteinExistence type="predicted"/>
<accession>A0ABX0GU88</accession>
<dbReference type="Proteomes" id="UP000800981">
    <property type="component" value="Unassembled WGS sequence"/>
</dbReference>
<keyword evidence="3" id="KW-1185">Reference proteome</keyword>
<feature type="compositionally biased region" description="Acidic residues" evidence="1">
    <location>
        <begin position="37"/>
        <end position="52"/>
    </location>
</feature>
<evidence type="ECO:0000313" key="2">
    <source>
        <dbReference type="EMBL" id="NHC13220.1"/>
    </source>
</evidence>
<dbReference type="EMBL" id="JAANNP010000002">
    <property type="protein sequence ID" value="NHC13220.1"/>
    <property type="molecule type" value="Genomic_DNA"/>
</dbReference>
<evidence type="ECO:0000256" key="1">
    <source>
        <dbReference type="SAM" id="MobiDB-lite"/>
    </source>
</evidence>
<comment type="caution">
    <text evidence="2">The sequence shown here is derived from an EMBL/GenBank/DDBJ whole genome shotgun (WGS) entry which is preliminary data.</text>
</comment>
<feature type="region of interest" description="Disordered" evidence="1">
    <location>
        <begin position="1"/>
        <end position="64"/>
    </location>
</feature>
<organism evidence="2 3">
    <name type="scientific">Motilibacter deserti</name>
    <dbReference type="NCBI Taxonomy" id="2714956"/>
    <lineage>
        <taxon>Bacteria</taxon>
        <taxon>Bacillati</taxon>
        <taxon>Actinomycetota</taxon>
        <taxon>Actinomycetes</taxon>
        <taxon>Motilibacterales</taxon>
        <taxon>Motilibacteraceae</taxon>
        <taxon>Motilibacter</taxon>
    </lineage>
</organism>